<protein>
    <submittedName>
        <fullName evidence="2">DUF1446 domain-containing protein</fullName>
    </submittedName>
</protein>
<comment type="caution">
    <text evidence="2">The sequence shown here is derived from an EMBL/GenBank/DDBJ whole genome shotgun (WGS) entry which is preliminary data.</text>
</comment>
<dbReference type="RefSeq" id="WP_129148194.1">
    <property type="nucleotide sequence ID" value="NZ_JBHSDO010000016.1"/>
</dbReference>
<reference evidence="2 3" key="1">
    <citation type="journal article" date="2017" name="Int. J. Syst. Evol. Microbiol.">
        <title>Achromobacter aloeverae sp. nov., isolated from the root of Aloe vera (L.) Burm.f.</title>
        <authorList>
            <person name="Kuncharoen N."/>
            <person name="Muramatsu Y."/>
            <person name="Shibata C."/>
            <person name="Kamakura Y."/>
            <person name="Nakagawa Y."/>
            <person name="Tanasupawat S."/>
        </authorList>
    </citation>
    <scope>NUCLEOTIDE SEQUENCE [LARGE SCALE GENOMIC DNA]</scope>
    <source>
        <strain evidence="2 3">AVA-1</strain>
    </source>
</reference>
<name>A0A4Q1HNH0_9BURK</name>
<dbReference type="EMBL" id="PYAL01000001">
    <property type="protein sequence ID" value="RXN92231.1"/>
    <property type="molecule type" value="Genomic_DNA"/>
</dbReference>
<dbReference type="Proteomes" id="UP000290849">
    <property type="component" value="Unassembled WGS sequence"/>
</dbReference>
<dbReference type="Pfam" id="PF07287">
    <property type="entry name" value="AtuA"/>
    <property type="match status" value="1"/>
</dbReference>
<organism evidence="2 3">
    <name type="scientific">Achromobacter aloeverae</name>
    <dbReference type="NCBI Taxonomy" id="1750518"/>
    <lineage>
        <taxon>Bacteria</taxon>
        <taxon>Pseudomonadati</taxon>
        <taxon>Pseudomonadota</taxon>
        <taxon>Betaproteobacteria</taxon>
        <taxon>Burkholderiales</taxon>
        <taxon>Alcaligenaceae</taxon>
        <taxon>Achromobacter</taxon>
    </lineage>
</organism>
<evidence type="ECO:0000259" key="1">
    <source>
        <dbReference type="Pfam" id="PF07287"/>
    </source>
</evidence>
<sequence>MSTTIRLGAGGGFWGDAYDPAEELLRQGELDFMCFDFLAELTMAILHRQKKRNPDAGYVADVLPFMTSLAPLARDRGTCLVSNGGGANPLAAGRVIADALGRAGNHGVKIGVVAGDDLMHRLDGLIAQGVPLVNTATGEGDLRPLRDRILCVNVYAGAEGIMQAVQGGADIVVTGRVADSALFVGPILQRLGKGYDDPDLVAAAITAGHIAECAAGCTGGMSSRFDEMPHMGRVGFPIIEFESDGSAVVTKLRGTGGRVDEFTVKEHLVYEIGDPRSYAAPDGIADFTAPRLREIAPDRVRVSGCKGAGRPGQLKLLIGYADGWIGEGLMLFPWPRALERARKAEQTLSERFERMGLAAEDVLFSYVGVNTLHGPAAPWPAADDMSEVGLRVAVRTHTQEEAEKVRRACTHLWIMGPGGTSFGAPFKARPAVSLWPTTIARELVESTMEMIES</sequence>
<feature type="domain" description="Acyclic terpene utilisation N-terminal" evidence="1">
    <location>
        <begin position="5"/>
        <end position="449"/>
    </location>
</feature>
<evidence type="ECO:0000313" key="2">
    <source>
        <dbReference type="EMBL" id="RXN92231.1"/>
    </source>
</evidence>
<dbReference type="PANTHER" id="PTHR47708">
    <property type="match status" value="1"/>
</dbReference>
<dbReference type="AlphaFoldDB" id="A0A4Q1HNH0"/>
<dbReference type="OrthoDB" id="9763456at2"/>
<keyword evidence="3" id="KW-1185">Reference proteome</keyword>
<dbReference type="InterPro" id="IPR010839">
    <property type="entry name" value="AtuA_N"/>
</dbReference>
<evidence type="ECO:0000313" key="3">
    <source>
        <dbReference type="Proteomes" id="UP000290849"/>
    </source>
</evidence>
<proteinExistence type="predicted"/>
<dbReference type="PANTHER" id="PTHR47708:SF2">
    <property type="entry name" value="SI:CH73-132F6.5"/>
    <property type="match status" value="1"/>
</dbReference>
<gene>
    <name evidence="2" type="ORF">C7R54_00220</name>
</gene>
<accession>A0A4Q1HNH0</accession>